<gene>
    <name evidence="1" type="ORF">C5O19_00955</name>
</gene>
<name>A0A2S7IKW4_9BACT</name>
<comment type="caution">
    <text evidence="1">The sequence shown here is derived from an EMBL/GenBank/DDBJ whole genome shotgun (WGS) entry which is preliminary data.</text>
</comment>
<organism evidence="1 2">
    <name type="scientific">Siphonobacter curvatus</name>
    <dbReference type="NCBI Taxonomy" id="2094562"/>
    <lineage>
        <taxon>Bacteria</taxon>
        <taxon>Pseudomonadati</taxon>
        <taxon>Bacteroidota</taxon>
        <taxon>Cytophagia</taxon>
        <taxon>Cytophagales</taxon>
        <taxon>Cytophagaceae</taxon>
        <taxon>Siphonobacter</taxon>
    </lineage>
</organism>
<dbReference type="EMBL" id="PTRA01000001">
    <property type="protein sequence ID" value="PQA58279.1"/>
    <property type="molecule type" value="Genomic_DNA"/>
</dbReference>
<proteinExistence type="predicted"/>
<sequence>MEDGDMNEIFRDIFYVTYGSVSDTNKLRVRHVTFIYGFKEYLTINPIITHKNKTTTILYQESFWAINRTNLQRYINSVFKFIEHIDNRNHTFILRNTKNNEAVKVVFKDDPLFFEFELE</sequence>
<accession>A0A2S7IKW4</accession>
<dbReference type="AlphaFoldDB" id="A0A2S7IKW4"/>
<evidence type="ECO:0000313" key="2">
    <source>
        <dbReference type="Proteomes" id="UP000239590"/>
    </source>
</evidence>
<keyword evidence="2" id="KW-1185">Reference proteome</keyword>
<dbReference type="Proteomes" id="UP000239590">
    <property type="component" value="Unassembled WGS sequence"/>
</dbReference>
<protein>
    <submittedName>
        <fullName evidence="1">Uncharacterized protein</fullName>
    </submittedName>
</protein>
<evidence type="ECO:0000313" key="1">
    <source>
        <dbReference type="EMBL" id="PQA58279.1"/>
    </source>
</evidence>
<reference evidence="2" key="1">
    <citation type="submission" date="2018-02" db="EMBL/GenBank/DDBJ databases">
        <title>Genome sequencing of Solimonas sp. HR-BB.</title>
        <authorList>
            <person name="Lee Y."/>
            <person name="Jeon C.O."/>
        </authorList>
    </citation>
    <scope>NUCLEOTIDE SEQUENCE [LARGE SCALE GENOMIC DNA]</scope>
    <source>
        <strain evidence="2">HR-U</strain>
    </source>
</reference>